<sequence>MPRLPRPPPHLPRCPHRRARPRSPSGRYGTPSGARRRRDRRRWPRPPRRCPSSWRASARARPSTSSPWGGCVAETPTEPARSSAAPPTAPPSGAPSGAPTGGALERALSAEHAAVYAYGVIGGKTGGALLKRATAGFDAHRARRDQLRTLITRRGGTPAEPGPTYLLPFEVRGPADAVRLARLVEQRVTTAYLELAADRDPALRRIAALAAQECATRAYGWQPKLGPFPGMDREEAGVDVTVPTPGSESPPADSAGTPGQEAQPESSAPDGQ</sequence>
<feature type="compositionally biased region" description="Low complexity" evidence="1">
    <location>
        <begin position="75"/>
        <end position="86"/>
    </location>
</feature>
<feature type="compositionally biased region" description="Low complexity" evidence="1">
    <location>
        <begin position="50"/>
        <end position="68"/>
    </location>
</feature>
<feature type="region of interest" description="Disordered" evidence="1">
    <location>
        <begin position="1"/>
        <end position="102"/>
    </location>
</feature>
<dbReference type="InterPro" id="IPR029447">
    <property type="entry name" value="DUF4439"/>
</dbReference>
<dbReference type="CDD" id="cd00657">
    <property type="entry name" value="Ferritin_like"/>
    <property type="match status" value="1"/>
</dbReference>
<evidence type="ECO:0000256" key="1">
    <source>
        <dbReference type="SAM" id="MobiDB-lite"/>
    </source>
</evidence>
<proteinExistence type="predicted"/>
<dbReference type="EMBL" id="JACXRZ010000009">
    <property type="protein sequence ID" value="MBD3144235.1"/>
    <property type="molecule type" value="Genomic_DNA"/>
</dbReference>
<dbReference type="Gene3D" id="1.20.1260.10">
    <property type="match status" value="1"/>
</dbReference>
<feature type="region of interest" description="Disordered" evidence="1">
    <location>
        <begin position="221"/>
        <end position="272"/>
    </location>
</feature>
<dbReference type="Pfam" id="PF14530">
    <property type="entry name" value="DUF4439"/>
    <property type="match status" value="1"/>
</dbReference>
<feature type="compositionally biased region" description="Basic residues" evidence="1">
    <location>
        <begin position="34"/>
        <end position="48"/>
    </location>
</feature>
<dbReference type="InterPro" id="IPR012347">
    <property type="entry name" value="Ferritin-like"/>
</dbReference>
<gene>
    <name evidence="3" type="ORF">IEQ31_13695</name>
</gene>
<evidence type="ECO:0000313" key="3">
    <source>
        <dbReference type="EMBL" id="MBD3144235.1"/>
    </source>
</evidence>
<accession>A0ABR8L3Z1</accession>
<dbReference type="Proteomes" id="UP000653231">
    <property type="component" value="Unassembled WGS sequence"/>
</dbReference>
<name>A0ABR8L3Z1_9ACTN</name>
<feature type="domain" description="DUF4439" evidence="2">
    <location>
        <begin position="103"/>
        <end position="232"/>
    </location>
</feature>
<organism evidence="3 4">
    <name type="scientific">Microbispora bryophytorum subsp. camponoti</name>
    <dbReference type="NCBI Taxonomy" id="1677852"/>
    <lineage>
        <taxon>Bacteria</taxon>
        <taxon>Bacillati</taxon>
        <taxon>Actinomycetota</taxon>
        <taxon>Actinomycetes</taxon>
        <taxon>Streptosporangiales</taxon>
        <taxon>Streptosporangiaceae</taxon>
        <taxon>Microbispora</taxon>
    </lineage>
</organism>
<feature type="compositionally biased region" description="Pro residues" evidence="1">
    <location>
        <begin position="1"/>
        <end position="12"/>
    </location>
</feature>
<dbReference type="InterPro" id="IPR009078">
    <property type="entry name" value="Ferritin-like_SF"/>
</dbReference>
<keyword evidence="4" id="KW-1185">Reference proteome</keyword>
<reference evidence="3 4" key="1">
    <citation type="submission" date="2020-09" db="EMBL/GenBank/DDBJ databases">
        <title>Actinomycete isolated from the Camponotus japonicus Mayr.</title>
        <authorList>
            <person name="Gong X."/>
        </authorList>
    </citation>
    <scope>NUCLEOTIDE SEQUENCE [LARGE SCALE GENOMIC DNA]</scope>
    <source>
        <strain evidence="3 4">2C-HV3</strain>
    </source>
</reference>
<dbReference type="SUPFAM" id="SSF47240">
    <property type="entry name" value="Ferritin-like"/>
    <property type="match status" value="1"/>
</dbReference>
<feature type="compositionally biased region" description="Low complexity" evidence="1">
    <location>
        <begin position="22"/>
        <end position="33"/>
    </location>
</feature>
<evidence type="ECO:0000259" key="2">
    <source>
        <dbReference type="Pfam" id="PF14530"/>
    </source>
</evidence>
<comment type="caution">
    <text evidence="3">The sequence shown here is derived from an EMBL/GenBank/DDBJ whole genome shotgun (WGS) entry which is preliminary data.</text>
</comment>
<protein>
    <submittedName>
        <fullName evidence="3">Ferritin-like domain-containing protein</fullName>
    </submittedName>
</protein>
<evidence type="ECO:0000313" key="4">
    <source>
        <dbReference type="Proteomes" id="UP000653231"/>
    </source>
</evidence>